<proteinExistence type="predicted"/>
<keyword evidence="1" id="KW-0732">Signal</keyword>
<sequence length="218" mass="23304">MQFKKIFLGAFAFVAAASAISVPQQVSESLVVRDFNLQDPTINLNLSLTVPIQEIEQILEEGAKELAQVGGALTKAGKALVDGIVKELTPYIQEFESILKGSLNAIATGIKGAATALTKGLIDAAKALGQTLNYFFNLFIKYGKIFEQVLVKELKAIAQVGVQLFKTFEAAAKGLFKALDMVGEALIVRFNKVGADVGSLLAFVGKSLVQVLHDVIYG</sequence>
<accession>A0AAN6GRF0</accession>
<gene>
    <name evidence="2" type="ORF">OC846_004021</name>
</gene>
<dbReference type="Proteomes" id="UP001176517">
    <property type="component" value="Unassembled WGS sequence"/>
</dbReference>
<protein>
    <submittedName>
        <fullName evidence="2">Uncharacterized protein</fullName>
    </submittedName>
</protein>
<keyword evidence="3" id="KW-1185">Reference proteome</keyword>
<name>A0AAN6GRF0_9BASI</name>
<dbReference type="EMBL" id="JAPDMZ010000110">
    <property type="protein sequence ID" value="KAK0549558.1"/>
    <property type="molecule type" value="Genomic_DNA"/>
</dbReference>
<reference evidence="2" key="1">
    <citation type="journal article" date="2023" name="PhytoFront">
        <title>Draft Genome Resources of Seven Strains of Tilletia horrida, Causal Agent of Kernel Smut of Rice.</title>
        <authorList>
            <person name="Khanal S."/>
            <person name="Antony Babu S."/>
            <person name="Zhou X.G."/>
        </authorList>
    </citation>
    <scope>NUCLEOTIDE SEQUENCE</scope>
    <source>
        <strain evidence="2">TX6</strain>
    </source>
</reference>
<comment type="caution">
    <text evidence="2">The sequence shown here is derived from an EMBL/GenBank/DDBJ whole genome shotgun (WGS) entry which is preliminary data.</text>
</comment>
<organism evidence="2 3">
    <name type="scientific">Tilletia horrida</name>
    <dbReference type="NCBI Taxonomy" id="155126"/>
    <lineage>
        <taxon>Eukaryota</taxon>
        <taxon>Fungi</taxon>
        <taxon>Dikarya</taxon>
        <taxon>Basidiomycota</taxon>
        <taxon>Ustilaginomycotina</taxon>
        <taxon>Exobasidiomycetes</taxon>
        <taxon>Tilletiales</taxon>
        <taxon>Tilletiaceae</taxon>
        <taxon>Tilletia</taxon>
    </lineage>
</organism>
<evidence type="ECO:0000313" key="2">
    <source>
        <dbReference type="EMBL" id="KAK0549558.1"/>
    </source>
</evidence>
<evidence type="ECO:0000313" key="3">
    <source>
        <dbReference type="Proteomes" id="UP001176517"/>
    </source>
</evidence>
<evidence type="ECO:0000256" key="1">
    <source>
        <dbReference type="SAM" id="SignalP"/>
    </source>
</evidence>
<dbReference type="AlphaFoldDB" id="A0AAN6GRF0"/>
<feature type="signal peptide" evidence="1">
    <location>
        <begin position="1"/>
        <end position="19"/>
    </location>
</feature>
<feature type="chain" id="PRO_5043046435" evidence="1">
    <location>
        <begin position="20"/>
        <end position="218"/>
    </location>
</feature>